<feature type="compositionally biased region" description="Basic and acidic residues" evidence="1">
    <location>
        <begin position="18"/>
        <end position="30"/>
    </location>
</feature>
<evidence type="ECO:0000313" key="2">
    <source>
        <dbReference type="EMBL" id="EDS34352.1"/>
    </source>
</evidence>
<dbReference type="EnsemblMetazoa" id="CPIJ010257-RA">
    <property type="protein sequence ID" value="CPIJ010257-PA"/>
    <property type="gene ID" value="CPIJ010257"/>
</dbReference>
<feature type="region of interest" description="Disordered" evidence="1">
    <location>
        <begin position="1"/>
        <end position="44"/>
    </location>
</feature>
<dbReference type="KEGG" id="cqu:CpipJ_CPIJ010257"/>
<dbReference type="EMBL" id="DS232084">
    <property type="protein sequence ID" value="EDS34352.1"/>
    <property type="molecule type" value="Genomic_DNA"/>
</dbReference>
<organism>
    <name type="scientific">Culex quinquefasciatus</name>
    <name type="common">Southern house mosquito</name>
    <name type="synonym">Culex pungens</name>
    <dbReference type="NCBI Taxonomy" id="7176"/>
    <lineage>
        <taxon>Eukaryota</taxon>
        <taxon>Metazoa</taxon>
        <taxon>Ecdysozoa</taxon>
        <taxon>Arthropoda</taxon>
        <taxon>Hexapoda</taxon>
        <taxon>Insecta</taxon>
        <taxon>Pterygota</taxon>
        <taxon>Neoptera</taxon>
        <taxon>Endopterygota</taxon>
        <taxon>Diptera</taxon>
        <taxon>Nematocera</taxon>
        <taxon>Culicoidea</taxon>
        <taxon>Culicidae</taxon>
        <taxon>Culicinae</taxon>
        <taxon>Culicini</taxon>
        <taxon>Culex</taxon>
        <taxon>Culex</taxon>
    </lineage>
</organism>
<evidence type="ECO:0000313" key="4">
    <source>
        <dbReference type="Proteomes" id="UP000002320"/>
    </source>
</evidence>
<dbReference type="VEuPathDB" id="VectorBase:CPIJ010257"/>
<sequence length="85" mass="9535">MVDKKSTKNKVAGKKVAAVRESHQNLRNRPESANQARPVPVHAGRAHRQQLFKLLKNFCPENPFVKLQRQKAEAKIADKEAPPAS</sequence>
<dbReference type="InParanoid" id="B0WTB8"/>
<evidence type="ECO:0000313" key="3">
    <source>
        <dbReference type="EnsemblMetazoa" id="CPIJ010257-PA"/>
    </source>
</evidence>
<protein>
    <submittedName>
        <fullName evidence="2 3">60S ribosomal protein L7a</fullName>
    </submittedName>
</protein>
<accession>B0WTB8</accession>
<dbReference type="HOGENOM" id="CLU_2514878_0_0_1"/>
<reference evidence="2" key="1">
    <citation type="submission" date="2007-03" db="EMBL/GenBank/DDBJ databases">
        <title>Annotation of Culex pipiens quinquefasciatus.</title>
        <authorList>
            <consortium name="The Broad Institute Genome Sequencing Platform"/>
            <person name="Atkinson P.W."/>
            <person name="Hemingway J."/>
            <person name="Christensen B.M."/>
            <person name="Higgs S."/>
            <person name="Kodira C."/>
            <person name="Hannick L."/>
            <person name="Megy K."/>
            <person name="O'Leary S."/>
            <person name="Pearson M."/>
            <person name="Haas B.J."/>
            <person name="Mauceli E."/>
            <person name="Wortman J.R."/>
            <person name="Lee N.H."/>
            <person name="Guigo R."/>
            <person name="Stanke M."/>
            <person name="Alvarado L."/>
            <person name="Amedeo P."/>
            <person name="Antoine C.H."/>
            <person name="Arensburger P."/>
            <person name="Bidwell S.L."/>
            <person name="Crawford M."/>
            <person name="Camaro F."/>
            <person name="Devon K."/>
            <person name="Engels R."/>
            <person name="Hammond M."/>
            <person name="Howarth C."/>
            <person name="Koehrsen M."/>
            <person name="Lawson D."/>
            <person name="Montgomery P."/>
            <person name="Nene V."/>
            <person name="Nusbaum C."/>
            <person name="Puiu D."/>
            <person name="Romero-Severson J."/>
            <person name="Severson D.W."/>
            <person name="Shumway M."/>
            <person name="Sisk P."/>
            <person name="Stolte C."/>
            <person name="Zeng Q."/>
            <person name="Eisenstadt E."/>
            <person name="Fraser-Liggett C."/>
            <person name="Strausberg R."/>
            <person name="Galagan J."/>
            <person name="Birren B."/>
            <person name="Collins F.H."/>
        </authorList>
    </citation>
    <scope>NUCLEOTIDE SEQUENCE [LARGE SCALE GENOMIC DNA]</scope>
    <source>
        <strain evidence="2">JHB</strain>
    </source>
</reference>
<gene>
    <name evidence="3" type="primary">6042896</name>
    <name evidence="2" type="ORF">CpipJ_CPIJ010257</name>
</gene>
<dbReference type="AlphaFoldDB" id="B0WTB8"/>
<proteinExistence type="predicted"/>
<dbReference type="Proteomes" id="UP000002320">
    <property type="component" value="Unassembled WGS sequence"/>
</dbReference>
<evidence type="ECO:0000256" key="1">
    <source>
        <dbReference type="SAM" id="MobiDB-lite"/>
    </source>
</evidence>
<dbReference type="GO" id="GO:0005840">
    <property type="term" value="C:ribosome"/>
    <property type="evidence" value="ECO:0007669"/>
    <property type="project" value="UniProtKB-KW"/>
</dbReference>
<keyword evidence="2" id="KW-0687">Ribonucleoprotein</keyword>
<name>B0WTB8_CULQU</name>
<keyword evidence="4" id="KW-1185">Reference proteome</keyword>
<keyword evidence="2" id="KW-0689">Ribosomal protein</keyword>
<reference evidence="3" key="2">
    <citation type="submission" date="2021-02" db="UniProtKB">
        <authorList>
            <consortium name="EnsemblMetazoa"/>
        </authorList>
    </citation>
    <scope>IDENTIFICATION</scope>
    <source>
        <strain evidence="3">JHB</strain>
    </source>
</reference>